<dbReference type="EMBL" id="CAJZBQ010000022">
    <property type="protein sequence ID" value="CAG9319177.1"/>
    <property type="molecule type" value="Genomic_DNA"/>
</dbReference>
<name>A0AAU9IWF5_9CILI</name>
<organism evidence="2 3">
    <name type="scientific">Blepharisma stoltei</name>
    <dbReference type="NCBI Taxonomy" id="1481888"/>
    <lineage>
        <taxon>Eukaryota</taxon>
        <taxon>Sar</taxon>
        <taxon>Alveolata</taxon>
        <taxon>Ciliophora</taxon>
        <taxon>Postciliodesmatophora</taxon>
        <taxon>Heterotrichea</taxon>
        <taxon>Heterotrichida</taxon>
        <taxon>Blepharismidae</taxon>
        <taxon>Blepharisma</taxon>
    </lineage>
</organism>
<feature type="region of interest" description="Disordered" evidence="1">
    <location>
        <begin position="87"/>
        <end position="115"/>
    </location>
</feature>
<evidence type="ECO:0000313" key="2">
    <source>
        <dbReference type="EMBL" id="CAG9319177.1"/>
    </source>
</evidence>
<comment type="caution">
    <text evidence="2">The sequence shown here is derived from an EMBL/GenBank/DDBJ whole genome shotgun (WGS) entry which is preliminary data.</text>
</comment>
<evidence type="ECO:0000313" key="3">
    <source>
        <dbReference type="Proteomes" id="UP001162131"/>
    </source>
</evidence>
<reference evidence="2" key="1">
    <citation type="submission" date="2021-09" db="EMBL/GenBank/DDBJ databases">
        <authorList>
            <consortium name="AG Swart"/>
            <person name="Singh M."/>
            <person name="Singh A."/>
            <person name="Seah K."/>
            <person name="Emmerich C."/>
        </authorList>
    </citation>
    <scope>NUCLEOTIDE SEQUENCE</scope>
    <source>
        <strain evidence="2">ATCC30299</strain>
    </source>
</reference>
<evidence type="ECO:0000256" key="1">
    <source>
        <dbReference type="SAM" id="MobiDB-lite"/>
    </source>
</evidence>
<proteinExistence type="predicted"/>
<keyword evidence="3" id="KW-1185">Reference proteome</keyword>
<accession>A0AAU9IWF5</accession>
<dbReference type="AlphaFoldDB" id="A0AAU9IWF5"/>
<dbReference type="Proteomes" id="UP001162131">
    <property type="component" value="Unassembled WGS sequence"/>
</dbReference>
<gene>
    <name evidence="2" type="ORF">BSTOLATCC_MIC23386</name>
</gene>
<sequence>MFKFSNKTPSPIRHQARFVLDSSSFSKGYNEYNGLKDPYLEGFFASERRKKLLLAQNLINQKGKINDGICKKKILDISLSRLTKKKSMKAHSTNGSTSVTKRTFKKEENEVQPMSSEQFKKLIEDFRKQNGIENNKHLFITNHE</sequence>
<protein>
    <submittedName>
        <fullName evidence="2">Uncharacterized protein</fullName>
    </submittedName>
</protein>
<feature type="compositionally biased region" description="Polar residues" evidence="1">
    <location>
        <begin position="90"/>
        <end position="101"/>
    </location>
</feature>